<keyword evidence="5 10" id="KW-0949">S-adenosyl-L-methionine</keyword>
<evidence type="ECO:0000256" key="6">
    <source>
        <dbReference type="ARBA" id="ARBA00022694"/>
    </source>
</evidence>
<feature type="domain" description="MnmC-like methyltransferase" evidence="12">
    <location>
        <begin position="114"/>
        <end position="230"/>
    </location>
</feature>
<evidence type="ECO:0000256" key="1">
    <source>
        <dbReference type="ARBA" id="ARBA00022490"/>
    </source>
</evidence>
<dbReference type="EC" id="1.5.-.-" evidence="10"/>
<dbReference type="NCBIfam" id="NF033855">
    <property type="entry name" value="tRNA_MNMC2"/>
    <property type="match status" value="1"/>
</dbReference>
<gene>
    <name evidence="10 13" type="primary">mnmC</name>
    <name evidence="13" type="ORF">PFX98_18055</name>
</gene>
<keyword evidence="9 10" id="KW-0511">Multifunctional enzyme</keyword>
<evidence type="ECO:0000313" key="14">
    <source>
        <dbReference type="Proteomes" id="UP001177769"/>
    </source>
</evidence>
<dbReference type="HAMAP" id="MF_01102">
    <property type="entry name" value="MnmC"/>
    <property type="match status" value="1"/>
</dbReference>
<dbReference type="Proteomes" id="UP001177769">
    <property type="component" value="Chromosome"/>
</dbReference>
<dbReference type="GO" id="GO:0002097">
    <property type="term" value="P:tRNA wobble base modification"/>
    <property type="evidence" value="ECO:0007669"/>
    <property type="project" value="UniProtKB-UniRule"/>
</dbReference>
<keyword evidence="14" id="KW-1185">Reference proteome</keyword>
<keyword evidence="7 10" id="KW-0274">FAD</keyword>
<protein>
    <recommendedName>
        <fullName evidence="10">tRNA 5-methylaminomethyl-2-thiouridine biosynthesis bifunctional protein MnmC</fullName>
        <shortName evidence="10">tRNA mnm(5)s(2)U biosynthesis bifunctional protein</shortName>
    </recommendedName>
    <domain>
        <recommendedName>
            <fullName evidence="10">tRNA (mnm(5)s(2)U34)-methyltransferase</fullName>
            <ecNumber evidence="10">2.1.1.61</ecNumber>
        </recommendedName>
    </domain>
    <domain>
        <recommendedName>
            <fullName evidence="10">FAD-dependent cmnm(5)s(2)U34 oxidoreductase</fullName>
            <ecNumber evidence="10">1.5.-.-</ecNumber>
        </recommendedName>
    </domain>
</protein>
<dbReference type="InterPro" id="IPR047785">
    <property type="entry name" value="tRNA_MNMC2"/>
</dbReference>
<dbReference type="Gene3D" id="3.40.50.150">
    <property type="entry name" value="Vaccinia Virus protein VP39"/>
    <property type="match status" value="1"/>
</dbReference>
<proteinExistence type="inferred from homology"/>
<dbReference type="InterPro" id="IPR029063">
    <property type="entry name" value="SAM-dependent_MTases_sf"/>
</dbReference>
<comment type="catalytic activity">
    <reaction evidence="10">
        <text>5-aminomethyl-2-thiouridine(34) in tRNA + S-adenosyl-L-methionine = 5-methylaminomethyl-2-thiouridine(34) in tRNA + S-adenosyl-L-homocysteine + H(+)</text>
        <dbReference type="Rhea" id="RHEA:19569"/>
        <dbReference type="Rhea" id="RHEA-COMP:10195"/>
        <dbReference type="Rhea" id="RHEA-COMP:10197"/>
        <dbReference type="ChEBI" id="CHEBI:15378"/>
        <dbReference type="ChEBI" id="CHEBI:57856"/>
        <dbReference type="ChEBI" id="CHEBI:59789"/>
        <dbReference type="ChEBI" id="CHEBI:74454"/>
        <dbReference type="ChEBI" id="CHEBI:74455"/>
        <dbReference type="EC" id="2.1.1.61"/>
    </reaction>
</comment>
<dbReference type="InterPro" id="IPR023032">
    <property type="entry name" value="tRNA_MAMT_biosynth_bifunc_MnmC"/>
</dbReference>
<feature type="domain" description="FAD dependent oxidoreductase" evidence="11">
    <location>
        <begin position="254"/>
        <end position="608"/>
    </location>
</feature>
<comment type="similarity">
    <text evidence="10">In the C-terminal section; belongs to the DAO family.</text>
</comment>
<sequence>MKSHPIHPAQLDFSDPQAPSPATYGDVYHARSGAFAQADHVFLRGNGLPERWRGRRRFVILETGFGLGNNFLASWAAWQADPQRAERLVFISIEKHPLTRADMARAHAGSPAPELAAQLLQAWPALTHNLHRLGFENGRVELLLALGDARDWLAELVAEVDAFYLDGFAPALNPEIWDPYLLKRLGRLAAPEATAATWSAARPVRDGLAAAGFEVRRRPGLGSKWHMTVARYLPRHALQRPAARLPLAPQARQVLVLGAGLAGAACSAALREQGLQVTVLEARGGPAQGASGNPGGLFHGTLNPDDGTHARFNRAAALQAERGIAALAGQMPWLQRGLLRLETRRSLAEMQAQIERLALPADYVQALSASDAAARSGLALTQPAWFYPGGGAAPPAALVRAWLADTPVRYGVQVAALRRTAAGWQALDAQGQCLAEAEAVVLALGHASLPLLRGLAAQQPWPLMPQRGQLSMLPAVPGLRVPLLPVAGSGYAIGDGLGGLWCGATAQDGDEDDRLRPADHAHNLQQYEQLSGLPLPAAAWQAPLQGRVGWRLTTPDRLPLVGGLADPAYQGRRDQLRLLPRLPGLVLCTGLGSRGIAWAQLCARIVAAQLTGAPLPLEADLVDALDPARFARVRKTQTDT</sequence>
<keyword evidence="6 10" id="KW-0819">tRNA processing</keyword>
<dbReference type="InterPro" id="IPR006076">
    <property type="entry name" value="FAD-dep_OxRdtase"/>
</dbReference>
<dbReference type="InterPro" id="IPR017610">
    <property type="entry name" value="tRNA_S-uridine_synth_MnmC_C"/>
</dbReference>
<comment type="subcellular location">
    <subcellularLocation>
        <location evidence="10">Cytoplasm</location>
    </subcellularLocation>
</comment>
<reference evidence="13" key="1">
    <citation type="submission" date="2023-01" db="EMBL/GenBank/DDBJ databases">
        <title>Whole genome sequence of Paucibacter sp. S2-9 isolated from pond sediment.</title>
        <authorList>
            <person name="Jung J.Y."/>
        </authorList>
    </citation>
    <scope>NUCLEOTIDE SEQUENCE</scope>
    <source>
        <strain evidence="13">S2-9</strain>
    </source>
</reference>
<dbReference type="GO" id="GO:0050660">
    <property type="term" value="F:flavin adenine dinucleotide binding"/>
    <property type="evidence" value="ECO:0007669"/>
    <property type="project" value="UniProtKB-UniRule"/>
</dbReference>
<evidence type="ECO:0000256" key="10">
    <source>
        <dbReference type="HAMAP-Rule" id="MF_01102"/>
    </source>
</evidence>
<dbReference type="PANTHER" id="PTHR13847:SF283">
    <property type="entry name" value="TRNA 5-METHYLAMINOMETHYL-2-THIOURIDINE BIOSYNTHESIS BIFUNCTIONAL PROTEIN MNMC"/>
    <property type="match status" value="1"/>
</dbReference>
<dbReference type="InterPro" id="IPR036188">
    <property type="entry name" value="FAD/NAD-bd_sf"/>
</dbReference>
<dbReference type="RefSeq" id="WP_285231883.1">
    <property type="nucleotide sequence ID" value="NZ_CP116346.1"/>
</dbReference>
<keyword evidence="1 10" id="KW-0963">Cytoplasm</keyword>
<dbReference type="SUPFAM" id="SSF51905">
    <property type="entry name" value="FAD/NAD(P)-binding domain"/>
    <property type="match status" value="1"/>
</dbReference>
<dbReference type="EC" id="2.1.1.61" evidence="10"/>
<comment type="cofactor">
    <cofactor evidence="10">
        <name>FAD</name>
        <dbReference type="ChEBI" id="CHEBI:57692"/>
    </cofactor>
</comment>
<evidence type="ECO:0000313" key="13">
    <source>
        <dbReference type="EMBL" id="WIT10803.1"/>
    </source>
</evidence>
<feature type="region of interest" description="tRNA (mnm(5)s(2)U34)-methyltransferase" evidence="10">
    <location>
        <begin position="1"/>
        <end position="233"/>
    </location>
</feature>
<dbReference type="GO" id="GO:0032259">
    <property type="term" value="P:methylation"/>
    <property type="evidence" value="ECO:0007669"/>
    <property type="project" value="UniProtKB-KW"/>
</dbReference>
<keyword evidence="3 10" id="KW-0285">Flavoprotein</keyword>
<evidence type="ECO:0000256" key="3">
    <source>
        <dbReference type="ARBA" id="ARBA00022630"/>
    </source>
</evidence>
<dbReference type="Gene3D" id="3.30.9.10">
    <property type="entry name" value="D-Amino Acid Oxidase, subunit A, domain 2"/>
    <property type="match status" value="1"/>
</dbReference>
<accession>A0AA95NEV6</accession>
<dbReference type="EMBL" id="CP116346">
    <property type="protein sequence ID" value="WIT10803.1"/>
    <property type="molecule type" value="Genomic_DNA"/>
</dbReference>
<keyword evidence="2 10" id="KW-0489">Methyltransferase</keyword>
<evidence type="ECO:0000256" key="8">
    <source>
        <dbReference type="ARBA" id="ARBA00023002"/>
    </source>
</evidence>
<dbReference type="InterPro" id="IPR008471">
    <property type="entry name" value="MnmC-like_methylTransf"/>
</dbReference>
<dbReference type="KEGG" id="pais:PFX98_18055"/>
<evidence type="ECO:0000256" key="4">
    <source>
        <dbReference type="ARBA" id="ARBA00022679"/>
    </source>
</evidence>
<evidence type="ECO:0000259" key="12">
    <source>
        <dbReference type="Pfam" id="PF05430"/>
    </source>
</evidence>
<evidence type="ECO:0000259" key="11">
    <source>
        <dbReference type="Pfam" id="PF01266"/>
    </source>
</evidence>
<keyword evidence="4 10" id="KW-0808">Transferase</keyword>
<dbReference type="AlphaFoldDB" id="A0AA95NEV6"/>
<name>A0AA95NEV6_9BURK</name>
<organism evidence="13 14">
    <name type="scientific">Paucibacter sediminis</name>
    <dbReference type="NCBI Taxonomy" id="3019553"/>
    <lineage>
        <taxon>Bacteria</taxon>
        <taxon>Pseudomonadati</taxon>
        <taxon>Pseudomonadota</taxon>
        <taxon>Betaproteobacteria</taxon>
        <taxon>Burkholderiales</taxon>
        <taxon>Sphaerotilaceae</taxon>
        <taxon>Roseateles</taxon>
    </lineage>
</organism>
<evidence type="ECO:0000256" key="7">
    <source>
        <dbReference type="ARBA" id="ARBA00022827"/>
    </source>
</evidence>
<dbReference type="GO" id="GO:0016645">
    <property type="term" value="F:oxidoreductase activity, acting on the CH-NH group of donors"/>
    <property type="evidence" value="ECO:0007669"/>
    <property type="project" value="InterPro"/>
</dbReference>
<comment type="function">
    <text evidence="10">Catalyzes the last two steps in the biosynthesis of 5-methylaminomethyl-2-thiouridine (mnm(5)s(2)U) at the wobble position (U34) in tRNA. Catalyzes the FAD-dependent demodification of cmnm(5)s(2)U34 to nm(5)s(2)U34, followed by the transfer of a methyl group from S-adenosyl-L-methionine to nm(5)s(2)U34, to form mnm(5)s(2)U34.</text>
</comment>
<dbReference type="NCBIfam" id="TIGR03197">
    <property type="entry name" value="MnmC_Cterm"/>
    <property type="match status" value="1"/>
</dbReference>
<feature type="region of interest" description="FAD-dependent cmnm(5)s(2)U34 oxidoreductase" evidence="10">
    <location>
        <begin position="257"/>
        <end position="640"/>
    </location>
</feature>
<evidence type="ECO:0000256" key="9">
    <source>
        <dbReference type="ARBA" id="ARBA00023268"/>
    </source>
</evidence>
<evidence type="ECO:0000256" key="5">
    <source>
        <dbReference type="ARBA" id="ARBA00022691"/>
    </source>
</evidence>
<keyword evidence="8 10" id="KW-0560">Oxidoreductase</keyword>
<dbReference type="Gene3D" id="3.50.50.60">
    <property type="entry name" value="FAD/NAD(P)-binding domain"/>
    <property type="match status" value="1"/>
</dbReference>
<dbReference type="GO" id="GO:0005737">
    <property type="term" value="C:cytoplasm"/>
    <property type="evidence" value="ECO:0007669"/>
    <property type="project" value="UniProtKB-SubCell"/>
</dbReference>
<dbReference type="PANTHER" id="PTHR13847">
    <property type="entry name" value="SARCOSINE DEHYDROGENASE-RELATED"/>
    <property type="match status" value="1"/>
</dbReference>
<dbReference type="Pfam" id="PF05430">
    <property type="entry name" value="Methyltransf_30"/>
    <property type="match status" value="1"/>
</dbReference>
<dbReference type="Pfam" id="PF01266">
    <property type="entry name" value="DAO"/>
    <property type="match status" value="1"/>
</dbReference>
<evidence type="ECO:0000256" key="2">
    <source>
        <dbReference type="ARBA" id="ARBA00022603"/>
    </source>
</evidence>
<comment type="similarity">
    <text evidence="10">In the N-terminal section; belongs to the methyltransferase superfamily. tRNA (mnm(5)s(2)U34)-methyltransferase family.</text>
</comment>
<dbReference type="GO" id="GO:0004808">
    <property type="term" value="F:tRNA (5-methylaminomethyl-2-thiouridylate)(34)-methyltransferase activity"/>
    <property type="evidence" value="ECO:0007669"/>
    <property type="project" value="UniProtKB-EC"/>
</dbReference>